<keyword evidence="2" id="KW-1185">Reference proteome</keyword>
<dbReference type="SUPFAM" id="SSF74653">
    <property type="entry name" value="TolA/TonB C-terminal domain"/>
    <property type="match status" value="1"/>
</dbReference>
<name>A0ABP3FN86_9GAMM</name>
<dbReference type="Proteomes" id="UP001501787">
    <property type="component" value="Unassembled WGS sequence"/>
</dbReference>
<evidence type="ECO:0000313" key="1">
    <source>
        <dbReference type="EMBL" id="GAA0319430.1"/>
    </source>
</evidence>
<organism evidence="1 2">
    <name type="scientific">Psychrobacter aestuarii</name>
    <dbReference type="NCBI Taxonomy" id="556327"/>
    <lineage>
        <taxon>Bacteria</taxon>
        <taxon>Pseudomonadati</taxon>
        <taxon>Pseudomonadota</taxon>
        <taxon>Gammaproteobacteria</taxon>
        <taxon>Moraxellales</taxon>
        <taxon>Moraxellaceae</taxon>
        <taxon>Psychrobacter</taxon>
    </lineage>
</organism>
<sequence length="99" mass="10606">MPMDIPVRTDSDAQANNNAQILQLIRSKFVAPTCSCSKTVVTALTITVNSQGYVTAVHASSNDAHAQAAIAAIRAVGRFPIDSSDPKYPTFKILFRGQN</sequence>
<dbReference type="RefSeq" id="WP_201505368.1">
    <property type="nucleotide sequence ID" value="NZ_BAAAFR010000005.1"/>
</dbReference>
<evidence type="ECO:0000313" key="2">
    <source>
        <dbReference type="Proteomes" id="UP001501787"/>
    </source>
</evidence>
<proteinExistence type="predicted"/>
<reference evidence="2" key="1">
    <citation type="journal article" date="2019" name="Int. J. Syst. Evol. Microbiol.">
        <title>The Global Catalogue of Microorganisms (GCM) 10K type strain sequencing project: providing services to taxonomists for standard genome sequencing and annotation.</title>
        <authorList>
            <consortium name="The Broad Institute Genomics Platform"/>
            <consortium name="The Broad Institute Genome Sequencing Center for Infectious Disease"/>
            <person name="Wu L."/>
            <person name="Ma J."/>
        </authorList>
    </citation>
    <scope>NUCLEOTIDE SEQUENCE [LARGE SCALE GENOMIC DNA]</scope>
    <source>
        <strain evidence="2">JCM 16343</strain>
    </source>
</reference>
<protein>
    <recommendedName>
        <fullName evidence="3">TonB C-terminal domain-containing protein</fullName>
    </recommendedName>
</protein>
<accession>A0ABP3FN86</accession>
<dbReference type="Gene3D" id="3.30.1150.10">
    <property type="match status" value="1"/>
</dbReference>
<dbReference type="EMBL" id="BAAAFR010000005">
    <property type="protein sequence ID" value="GAA0319430.1"/>
    <property type="molecule type" value="Genomic_DNA"/>
</dbReference>
<gene>
    <name evidence="1" type="ORF">GCM10009129_16360</name>
</gene>
<comment type="caution">
    <text evidence="1">The sequence shown here is derived from an EMBL/GenBank/DDBJ whole genome shotgun (WGS) entry which is preliminary data.</text>
</comment>
<evidence type="ECO:0008006" key="3">
    <source>
        <dbReference type="Google" id="ProtNLM"/>
    </source>
</evidence>